<keyword evidence="2" id="KW-1185">Reference proteome</keyword>
<gene>
    <name evidence="1" type="ORF">E2C01_084974</name>
</gene>
<name>A0A5B7JAQ1_PORTR</name>
<accession>A0A5B7JAQ1</accession>
<protein>
    <submittedName>
        <fullName evidence="1">Uncharacterized protein</fullName>
    </submittedName>
</protein>
<comment type="caution">
    <text evidence="1">The sequence shown here is derived from an EMBL/GenBank/DDBJ whole genome shotgun (WGS) entry which is preliminary data.</text>
</comment>
<reference evidence="1 2" key="1">
    <citation type="submission" date="2019-05" db="EMBL/GenBank/DDBJ databases">
        <title>Another draft genome of Portunus trituberculatus and its Hox gene families provides insights of decapod evolution.</title>
        <authorList>
            <person name="Jeong J.-H."/>
            <person name="Song I."/>
            <person name="Kim S."/>
            <person name="Choi T."/>
            <person name="Kim D."/>
            <person name="Ryu S."/>
            <person name="Kim W."/>
        </authorList>
    </citation>
    <scope>NUCLEOTIDE SEQUENCE [LARGE SCALE GENOMIC DNA]</scope>
    <source>
        <tissue evidence="1">Muscle</tissue>
    </source>
</reference>
<evidence type="ECO:0000313" key="2">
    <source>
        <dbReference type="Proteomes" id="UP000324222"/>
    </source>
</evidence>
<sequence>MTTCPVRLLSPSKDKRYLWCSSGPPSLLRGGGVSGEQVVFFASEPAAAARVRHLSKLTFAFQTSTYLRYQKYTGSKSTTQLNMNKMDT</sequence>
<evidence type="ECO:0000313" key="1">
    <source>
        <dbReference type="EMBL" id="MPC90008.1"/>
    </source>
</evidence>
<organism evidence="1 2">
    <name type="scientific">Portunus trituberculatus</name>
    <name type="common">Swimming crab</name>
    <name type="synonym">Neptunus trituberculatus</name>
    <dbReference type="NCBI Taxonomy" id="210409"/>
    <lineage>
        <taxon>Eukaryota</taxon>
        <taxon>Metazoa</taxon>
        <taxon>Ecdysozoa</taxon>
        <taxon>Arthropoda</taxon>
        <taxon>Crustacea</taxon>
        <taxon>Multicrustacea</taxon>
        <taxon>Malacostraca</taxon>
        <taxon>Eumalacostraca</taxon>
        <taxon>Eucarida</taxon>
        <taxon>Decapoda</taxon>
        <taxon>Pleocyemata</taxon>
        <taxon>Brachyura</taxon>
        <taxon>Eubrachyura</taxon>
        <taxon>Portunoidea</taxon>
        <taxon>Portunidae</taxon>
        <taxon>Portuninae</taxon>
        <taxon>Portunus</taxon>
    </lineage>
</organism>
<dbReference type="Proteomes" id="UP000324222">
    <property type="component" value="Unassembled WGS sequence"/>
</dbReference>
<dbReference type="AlphaFoldDB" id="A0A5B7JAQ1"/>
<proteinExistence type="predicted"/>
<dbReference type="EMBL" id="VSRR010082915">
    <property type="protein sequence ID" value="MPC90008.1"/>
    <property type="molecule type" value="Genomic_DNA"/>
</dbReference>